<dbReference type="PROSITE" id="PS51257">
    <property type="entry name" value="PROKAR_LIPOPROTEIN"/>
    <property type="match status" value="1"/>
</dbReference>
<evidence type="ECO:0000313" key="3">
    <source>
        <dbReference type="EMBL" id="ANP45308.1"/>
    </source>
</evidence>
<dbReference type="InParanoid" id="A0A1B1AFH6"/>
<evidence type="ECO:0000256" key="2">
    <source>
        <dbReference type="SAM" id="SignalP"/>
    </source>
</evidence>
<reference evidence="3 4" key="1">
    <citation type="submission" date="2015-11" db="EMBL/GenBank/DDBJ databases">
        <title>Whole-Genome Sequence of Candidatus Oderbacter manganicum from the National Park Lower Oder Valley, Germany.</title>
        <authorList>
            <person name="Braun B."/>
            <person name="Liere K."/>
            <person name="Szewzyk U."/>
        </authorList>
    </citation>
    <scope>NUCLEOTIDE SEQUENCE [LARGE SCALE GENOMIC DNA]</scope>
    <source>
        <strain evidence="3 4">OTSz_A_272</strain>
    </source>
</reference>
<evidence type="ECO:0008006" key="5">
    <source>
        <dbReference type="Google" id="ProtNLM"/>
    </source>
</evidence>
<name>A0A1B1AFH6_9PROT</name>
<dbReference type="KEGG" id="cbot:ATE48_04970"/>
<accession>A0A1B1AFH6</accession>
<dbReference type="OrthoDB" id="9809132at2"/>
<organism evidence="3 4">
    <name type="scientific">Candidatus Viadribacter manganicus</name>
    <dbReference type="NCBI Taxonomy" id="1759059"/>
    <lineage>
        <taxon>Bacteria</taxon>
        <taxon>Pseudomonadati</taxon>
        <taxon>Pseudomonadota</taxon>
        <taxon>Alphaproteobacteria</taxon>
        <taxon>Hyphomonadales</taxon>
        <taxon>Hyphomonadaceae</taxon>
        <taxon>Candidatus Viadribacter</taxon>
    </lineage>
</organism>
<evidence type="ECO:0000313" key="4">
    <source>
        <dbReference type="Proteomes" id="UP000092498"/>
    </source>
</evidence>
<feature type="region of interest" description="Disordered" evidence="1">
    <location>
        <begin position="232"/>
        <end position="257"/>
    </location>
</feature>
<evidence type="ECO:0000256" key="1">
    <source>
        <dbReference type="SAM" id="MobiDB-lite"/>
    </source>
</evidence>
<proteinExistence type="predicted"/>
<keyword evidence="2" id="KW-0732">Signal</keyword>
<dbReference type="EMBL" id="CP013244">
    <property type="protein sequence ID" value="ANP45308.1"/>
    <property type="molecule type" value="Genomic_DNA"/>
</dbReference>
<feature type="chain" id="PRO_5008518713" description="Lipoprotein" evidence="2">
    <location>
        <begin position="21"/>
        <end position="281"/>
    </location>
</feature>
<gene>
    <name evidence="3" type="ORF">ATE48_04970</name>
</gene>
<dbReference type="Proteomes" id="UP000092498">
    <property type="component" value="Chromosome"/>
</dbReference>
<dbReference type="RefSeq" id="WP_066768397.1">
    <property type="nucleotide sequence ID" value="NZ_CP013244.1"/>
</dbReference>
<sequence length="281" mass="29611">MRSLFRGALVGLFLSAAALSACQRQAPAGEEGPSTPTNAEREAEIAAETLAALGAPASAEQRAAYEGEFQASGGLDALGNAEGAWELTLLNDYAQFARPGLGEDGGIPGERDYREHGMRVVAGPVTITISQQACTASGVELPYTAHVLFEGVAYQGCARRGVVEGERPTWASLLPELMPAINTCTERASSRPARVTFASALDEGEVLVRVREANGSRRECIVTGGAVSVYEPLSDDDRRNGEGEPEFQPGGSRPAARNCRTVEAATDRSGAQLGWLIRNSC</sequence>
<protein>
    <recommendedName>
        <fullName evidence="5">Lipoprotein</fullName>
    </recommendedName>
</protein>
<feature type="signal peptide" evidence="2">
    <location>
        <begin position="1"/>
        <end position="20"/>
    </location>
</feature>
<keyword evidence="4" id="KW-1185">Reference proteome</keyword>
<dbReference type="AlphaFoldDB" id="A0A1B1AFH6"/>
<dbReference type="STRING" id="1759059.ATE48_04970"/>